<evidence type="ECO:0000313" key="4">
    <source>
        <dbReference type="Proteomes" id="UP000377595"/>
    </source>
</evidence>
<keyword evidence="4" id="KW-1185">Reference proteome</keyword>
<evidence type="ECO:0000259" key="2">
    <source>
        <dbReference type="Pfam" id="PF14741"/>
    </source>
</evidence>
<name>A0A5M3XYL0_9ACTN</name>
<dbReference type="AlphaFoldDB" id="A0A5M3XYL0"/>
<dbReference type="Gene3D" id="3.20.20.70">
    <property type="entry name" value="Aldolase class I"/>
    <property type="match status" value="1"/>
</dbReference>
<dbReference type="PANTHER" id="PTHR35273">
    <property type="entry name" value="ALPHA-1,4 POLYGALACTOSAMINIDASE, PUTATIVE (AFU_ORTHOLOGUE AFUA_3G07890)-RELATED"/>
    <property type="match status" value="1"/>
</dbReference>
<dbReference type="SUPFAM" id="SSF51445">
    <property type="entry name" value="(Trans)glycosidases"/>
    <property type="match status" value="1"/>
</dbReference>
<protein>
    <submittedName>
        <fullName evidence="3">Uncharacterized protein</fullName>
    </submittedName>
</protein>
<dbReference type="InterPro" id="IPR004352">
    <property type="entry name" value="GH114_TIM-barrel"/>
</dbReference>
<dbReference type="InterPro" id="IPR049922">
    <property type="entry name" value="GH114_assoc"/>
</dbReference>
<evidence type="ECO:0000259" key="1">
    <source>
        <dbReference type="Pfam" id="PF03537"/>
    </source>
</evidence>
<dbReference type="Proteomes" id="UP000377595">
    <property type="component" value="Unassembled WGS sequence"/>
</dbReference>
<evidence type="ECO:0000313" key="3">
    <source>
        <dbReference type="EMBL" id="GES26214.1"/>
    </source>
</evidence>
<proteinExistence type="predicted"/>
<gene>
    <name evidence="3" type="ORF">Aple_091130</name>
</gene>
<dbReference type="PANTHER" id="PTHR35273:SF2">
    <property type="entry name" value="ALPHA-GALACTOSIDASE"/>
    <property type="match status" value="1"/>
</dbReference>
<feature type="domain" description="Glycoside-hydrolase family GH114 TIM-barrel" evidence="1">
    <location>
        <begin position="214"/>
        <end position="464"/>
    </location>
</feature>
<dbReference type="RefSeq" id="WP_170321983.1">
    <property type="nucleotide sequence ID" value="NZ_BAAAHM010000059.1"/>
</dbReference>
<feature type="domain" description="Glycosyl-hydrolase 114-associated" evidence="2">
    <location>
        <begin position="59"/>
        <end position="188"/>
    </location>
</feature>
<comment type="caution">
    <text evidence="3">The sequence shown here is derived from an EMBL/GenBank/DDBJ whole genome shotgun (WGS) entry which is preliminary data.</text>
</comment>
<dbReference type="InterPro" id="IPR017853">
    <property type="entry name" value="GH"/>
</dbReference>
<dbReference type="Pfam" id="PF14741">
    <property type="entry name" value="GH114_assoc"/>
    <property type="match status" value="1"/>
</dbReference>
<dbReference type="EMBL" id="BLAF01000081">
    <property type="protein sequence ID" value="GES26214.1"/>
    <property type="molecule type" value="Genomic_DNA"/>
</dbReference>
<sequence length="472" mass="50593">MHRNSTFRRALLVAGTVLFTIGGMLAGITPANADTTTLVPVSLTTGAGSIGSGQSVGNLRVQDQSGIDDDWDEYVEFRGHTANTAYSGQLTYTLPPSVPASSVSGVQLRLNYRGPSRAEQQWQWSVYNFTTGSWVVLGDNTGATSWGIWKLLTFNAPGPQTELVQAATGNILIRITSSNAVDDADLDYAGLTVTHAETTPTPEPDLWLPAQTDRWQYQLQPNATGSGTAGGIRLNLCTVAYSGGSCVSPTVYDIDLYAPDHVTPNTAAVQAIHASGKHAICYISAGTWEDWRPDAGDFPESVKGNDVDGGPDGTWPGEKWLDVRNLAVLLPLMDARVAKCEQAGFDSVEFDNVDSYQNDPGFVISPADQLAYNRALADLAHDHGLSAGLKNDLGQVADLIDWFDYAINESCQEWDECDLLDQFLVAGKAVFQVEYTDEGATAAGTCPPANAAGRGAILKTLDLKATPWRPCR</sequence>
<reference evidence="3 4" key="1">
    <citation type="submission" date="2019-10" db="EMBL/GenBank/DDBJ databases">
        <title>Whole genome shotgun sequence of Acrocarpospora pleiomorpha NBRC 16267.</title>
        <authorList>
            <person name="Ichikawa N."/>
            <person name="Kimura A."/>
            <person name="Kitahashi Y."/>
            <person name="Komaki H."/>
            <person name="Oguchi A."/>
        </authorList>
    </citation>
    <scope>NUCLEOTIDE SEQUENCE [LARGE SCALE GENOMIC DNA]</scope>
    <source>
        <strain evidence="3 4">NBRC 16267</strain>
    </source>
</reference>
<accession>A0A5M3XYL0</accession>
<dbReference type="InterPro" id="IPR013785">
    <property type="entry name" value="Aldolase_TIM"/>
</dbReference>
<organism evidence="3 4">
    <name type="scientific">Acrocarpospora pleiomorpha</name>
    <dbReference type="NCBI Taxonomy" id="90975"/>
    <lineage>
        <taxon>Bacteria</taxon>
        <taxon>Bacillati</taxon>
        <taxon>Actinomycetota</taxon>
        <taxon>Actinomycetes</taxon>
        <taxon>Streptosporangiales</taxon>
        <taxon>Streptosporangiaceae</taxon>
        <taxon>Acrocarpospora</taxon>
    </lineage>
</organism>
<dbReference type="Pfam" id="PF03537">
    <property type="entry name" value="Glyco_hydro_114"/>
    <property type="match status" value="1"/>
</dbReference>